<comment type="caution">
    <text evidence="5">The sequence shown here is derived from an EMBL/GenBank/DDBJ whole genome shotgun (WGS) entry which is preliminary data.</text>
</comment>
<dbReference type="Pfam" id="PF07715">
    <property type="entry name" value="Plug"/>
    <property type="match status" value="1"/>
</dbReference>
<evidence type="ECO:0000259" key="4">
    <source>
        <dbReference type="Pfam" id="PF07715"/>
    </source>
</evidence>
<dbReference type="SUPFAM" id="SSF56935">
    <property type="entry name" value="Porins"/>
    <property type="match status" value="1"/>
</dbReference>
<proteinExistence type="predicted"/>
<dbReference type="Proteomes" id="UP001500968">
    <property type="component" value="Unassembled WGS sequence"/>
</dbReference>
<keyword evidence="3" id="KW-0998">Cell outer membrane</keyword>
<dbReference type="Gene3D" id="2.40.170.20">
    <property type="entry name" value="TonB-dependent receptor, beta-barrel domain"/>
    <property type="match status" value="1"/>
</dbReference>
<sequence>MLGIAQKDRKEIPLKNILGLISKDHQVRFSYIEDEIVVYALTPPDKNWSLEEKINYLKRITRLQFKRISEKYFTIYDDKKVDKPLCGFLIDAVSGKGIENALIKIEKTDFTTFTEANGHFTIPKISSEKIQIQHQGYQTFSISPEELNVPDCPKFRLQPILQSLDEVITHRYLTTGISKKNDGTIVIKPKKFGLLPGLIEPDVLQTMQQIPGIISIDETISNINVRGGTHDQNLFLWNGIRMFQTGHFFGLISAFNPSLAQNITISKNGSSAFFGESVSSLIDISSQAGNTENTNASLSSNMISAEFYSKIKISDNSNFTFSARRSLTDIFQSPTYRSYSNRIFQNTVITDLTTNAIVGYKSNVDFYFYDITAQFEQKIGTKHQFNIDVIAIENTLKFDQSTATLSKNSALEQESFGGSLQWKTNWNVNHSTEFKAYFSAYDLNSTNQTLESNQILAQKNKVMDYGFQIRNTNRINDQFTINTGYQLNEIGVTNFDEINLPLFSRTITNVLISHAGIAEGVYETESKKTFIRGGLRANYFDKFGLFLAEPRLQFSQALGNHWRLEILGEQKSQTLSQIIDLQQDFLGVEKRRWTLANDQSIPVQKSNQLSVGLSFKKNNWLITIDNFYKKITGITSSSQGFMNQFELERAIGDYQVLGSEFLIQKSFNRFYTWLSYAYNDNKYDFKTLNSTSFPNNFEVTHAVSWAAMYEWKKVKLALGAKWHTGRPITTPTTFTVTEANPTIVYNAPNNEKLKDYFQVNFSASKEWRLGATTRLQTSASIMNLLNTRNSINRFYRVNTTDNSVESVDTYSLEMTPNLNVKFTF</sequence>
<comment type="subcellular location">
    <subcellularLocation>
        <location evidence="1">Cell outer membrane</location>
    </subcellularLocation>
</comment>
<dbReference type="SUPFAM" id="SSF49464">
    <property type="entry name" value="Carboxypeptidase regulatory domain-like"/>
    <property type="match status" value="1"/>
</dbReference>
<dbReference type="InterPro" id="IPR012910">
    <property type="entry name" value="Plug_dom"/>
</dbReference>
<organism evidence="5 6">
    <name type="scientific">Flavobacterium cheonhonense</name>
    <dbReference type="NCBI Taxonomy" id="706185"/>
    <lineage>
        <taxon>Bacteria</taxon>
        <taxon>Pseudomonadati</taxon>
        <taxon>Bacteroidota</taxon>
        <taxon>Flavobacteriia</taxon>
        <taxon>Flavobacteriales</taxon>
        <taxon>Flavobacteriaceae</taxon>
        <taxon>Flavobacterium</taxon>
    </lineage>
</organism>
<keyword evidence="2" id="KW-0472">Membrane</keyword>
<reference evidence="6" key="1">
    <citation type="journal article" date="2019" name="Int. J. Syst. Evol. Microbiol.">
        <title>The Global Catalogue of Microorganisms (GCM) 10K type strain sequencing project: providing services to taxonomists for standard genome sequencing and annotation.</title>
        <authorList>
            <consortium name="The Broad Institute Genomics Platform"/>
            <consortium name="The Broad Institute Genome Sequencing Center for Infectious Disease"/>
            <person name="Wu L."/>
            <person name="Ma J."/>
        </authorList>
    </citation>
    <scope>NUCLEOTIDE SEQUENCE [LARGE SCALE GENOMIC DNA]</scope>
    <source>
        <strain evidence="6">JCM 17064</strain>
    </source>
</reference>
<gene>
    <name evidence="5" type="ORF">GCM10022386_24610</name>
</gene>
<keyword evidence="5" id="KW-0675">Receptor</keyword>
<accession>A0ABP7U8E2</accession>
<evidence type="ECO:0000256" key="3">
    <source>
        <dbReference type="ARBA" id="ARBA00023237"/>
    </source>
</evidence>
<evidence type="ECO:0000256" key="1">
    <source>
        <dbReference type="ARBA" id="ARBA00004442"/>
    </source>
</evidence>
<protein>
    <submittedName>
        <fullName evidence="5">TonB-dependent receptor</fullName>
    </submittedName>
</protein>
<name>A0ABP7U8E2_9FLAO</name>
<evidence type="ECO:0000313" key="5">
    <source>
        <dbReference type="EMBL" id="GAA4037821.1"/>
    </source>
</evidence>
<dbReference type="EMBL" id="BAABCR010000015">
    <property type="protein sequence ID" value="GAA4037821.1"/>
    <property type="molecule type" value="Genomic_DNA"/>
</dbReference>
<dbReference type="Gene3D" id="2.60.40.1120">
    <property type="entry name" value="Carboxypeptidase-like, regulatory domain"/>
    <property type="match status" value="1"/>
</dbReference>
<keyword evidence="6" id="KW-1185">Reference proteome</keyword>
<dbReference type="InterPro" id="IPR036942">
    <property type="entry name" value="Beta-barrel_TonB_sf"/>
</dbReference>
<evidence type="ECO:0000256" key="2">
    <source>
        <dbReference type="ARBA" id="ARBA00023136"/>
    </source>
</evidence>
<feature type="domain" description="TonB-dependent receptor plug" evidence="4">
    <location>
        <begin position="203"/>
        <end position="276"/>
    </location>
</feature>
<evidence type="ECO:0000313" key="6">
    <source>
        <dbReference type="Proteomes" id="UP001500968"/>
    </source>
</evidence>
<dbReference type="InterPro" id="IPR008969">
    <property type="entry name" value="CarboxyPept-like_regulatory"/>
</dbReference>